<dbReference type="PANTHER" id="PTHR24559">
    <property type="entry name" value="TRANSPOSON TY3-I GAG-POL POLYPROTEIN"/>
    <property type="match status" value="1"/>
</dbReference>
<dbReference type="InterPro" id="IPR043502">
    <property type="entry name" value="DNA/RNA_pol_sf"/>
</dbReference>
<dbReference type="AlphaFoldDB" id="A0A9W7IPW7"/>
<dbReference type="SUPFAM" id="SSF56672">
    <property type="entry name" value="DNA/RNA polymerases"/>
    <property type="match status" value="1"/>
</dbReference>
<comment type="caution">
    <text evidence="1">The sequence shown here is derived from an EMBL/GenBank/DDBJ whole genome shotgun (WGS) entry which is preliminary data.</text>
</comment>
<sequence length="174" mass="20267">MELQMAGKEVELQGLQSGSLQLIYHKTCYRLLKVNNSPWTAAIWMLEAQLEMKTSKETMPIELHELMHQSKEVFAEPQGLPPERGHDHNIDLIDERAVVKVRPYRHPTSQKDEIEKLVSEMLNDGIIRNDDSAFSSHMVMVKKKDVSWRMCVDYRKLNQATVKDSFPMLLLRNY</sequence>
<dbReference type="EMBL" id="BSYR01000034">
    <property type="protein sequence ID" value="GMI99175.1"/>
    <property type="molecule type" value="Genomic_DNA"/>
</dbReference>
<gene>
    <name evidence="1" type="ORF">HRI_003586800</name>
</gene>
<dbReference type="Proteomes" id="UP001165190">
    <property type="component" value="Unassembled WGS sequence"/>
</dbReference>
<evidence type="ECO:0000313" key="1">
    <source>
        <dbReference type="EMBL" id="GMI99175.1"/>
    </source>
</evidence>
<dbReference type="OrthoDB" id="117622at2759"/>
<protein>
    <submittedName>
        <fullName evidence="1">Uncharacterized protein</fullName>
    </submittedName>
</protein>
<reference evidence="1" key="1">
    <citation type="submission" date="2023-05" db="EMBL/GenBank/DDBJ databases">
        <title>Genome and transcriptome analyses reveal genes involved in the formation of fine ridges on petal epidermal cells in Hibiscus trionum.</title>
        <authorList>
            <person name="Koshimizu S."/>
            <person name="Masuda S."/>
            <person name="Ishii T."/>
            <person name="Shirasu K."/>
            <person name="Hoshino A."/>
            <person name="Arita M."/>
        </authorList>
    </citation>
    <scope>NUCLEOTIDE SEQUENCE</scope>
    <source>
        <strain evidence="1">Hamamatsu line</strain>
    </source>
</reference>
<organism evidence="1 2">
    <name type="scientific">Hibiscus trionum</name>
    <name type="common">Flower of an hour</name>
    <dbReference type="NCBI Taxonomy" id="183268"/>
    <lineage>
        <taxon>Eukaryota</taxon>
        <taxon>Viridiplantae</taxon>
        <taxon>Streptophyta</taxon>
        <taxon>Embryophyta</taxon>
        <taxon>Tracheophyta</taxon>
        <taxon>Spermatophyta</taxon>
        <taxon>Magnoliopsida</taxon>
        <taxon>eudicotyledons</taxon>
        <taxon>Gunneridae</taxon>
        <taxon>Pentapetalae</taxon>
        <taxon>rosids</taxon>
        <taxon>malvids</taxon>
        <taxon>Malvales</taxon>
        <taxon>Malvaceae</taxon>
        <taxon>Malvoideae</taxon>
        <taxon>Hibiscus</taxon>
    </lineage>
</organism>
<name>A0A9W7IPW7_HIBTR</name>
<keyword evidence="2" id="KW-1185">Reference proteome</keyword>
<evidence type="ECO:0000313" key="2">
    <source>
        <dbReference type="Proteomes" id="UP001165190"/>
    </source>
</evidence>
<proteinExistence type="predicted"/>
<dbReference type="Gene3D" id="3.10.10.10">
    <property type="entry name" value="HIV Type 1 Reverse Transcriptase, subunit A, domain 1"/>
    <property type="match status" value="1"/>
</dbReference>
<accession>A0A9W7IPW7</accession>
<dbReference type="PANTHER" id="PTHR24559:SF450">
    <property type="entry name" value="RNA-DIRECTED DNA POLYMERASE HOMOLOG"/>
    <property type="match status" value="1"/>
</dbReference>
<dbReference type="InterPro" id="IPR053134">
    <property type="entry name" value="RNA-dir_DNA_polymerase"/>
</dbReference>